<sequence>MLVEELFSKNIHDEKNISDTIEIQSIDCANAMNYFEDMRKTQDQKNLNQE</sequence>
<evidence type="ECO:0000313" key="1">
    <source>
        <dbReference type="EMBL" id="CAG8771014.1"/>
    </source>
</evidence>
<gene>
    <name evidence="1" type="ORF">SPELUC_LOCUS15778</name>
</gene>
<feature type="non-terminal residue" evidence="1">
    <location>
        <position position="50"/>
    </location>
</feature>
<proteinExistence type="predicted"/>
<keyword evidence="2" id="KW-1185">Reference proteome</keyword>
<evidence type="ECO:0000313" key="2">
    <source>
        <dbReference type="Proteomes" id="UP000789366"/>
    </source>
</evidence>
<accession>A0ACA9QZU0</accession>
<organism evidence="1 2">
    <name type="scientific">Cetraspora pellucida</name>
    <dbReference type="NCBI Taxonomy" id="1433469"/>
    <lineage>
        <taxon>Eukaryota</taxon>
        <taxon>Fungi</taxon>
        <taxon>Fungi incertae sedis</taxon>
        <taxon>Mucoromycota</taxon>
        <taxon>Glomeromycotina</taxon>
        <taxon>Glomeromycetes</taxon>
        <taxon>Diversisporales</taxon>
        <taxon>Gigasporaceae</taxon>
        <taxon>Cetraspora</taxon>
    </lineage>
</organism>
<reference evidence="1" key="1">
    <citation type="submission" date="2021-06" db="EMBL/GenBank/DDBJ databases">
        <authorList>
            <person name="Kallberg Y."/>
            <person name="Tangrot J."/>
            <person name="Rosling A."/>
        </authorList>
    </citation>
    <scope>NUCLEOTIDE SEQUENCE</scope>
    <source>
        <strain evidence="1">28 12/20/2015</strain>
    </source>
</reference>
<dbReference type="Proteomes" id="UP000789366">
    <property type="component" value="Unassembled WGS sequence"/>
</dbReference>
<comment type="caution">
    <text evidence="1">The sequence shown here is derived from an EMBL/GenBank/DDBJ whole genome shotgun (WGS) entry which is preliminary data.</text>
</comment>
<name>A0ACA9QZU0_9GLOM</name>
<protein>
    <submittedName>
        <fullName evidence="1">5103_t:CDS:1</fullName>
    </submittedName>
</protein>
<dbReference type="EMBL" id="CAJVPW010054029">
    <property type="protein sequence ID" value="CAG8771014.1"/>
    <property type="molecule type" value="Genomic_DNA"/>
</dbReference>